<evidence type="ECO:0000256" key="6">
    <source>
        <dbReference type="ARBA" id="ARBA00022618"/>
    </source>
</evidence>
<feature type="compositionally biased region" description="Basic and acidic residues" evidence="20">
    <location>
        <begin position="1"/>
        <end position="24"/>
    </location>
</feature>
<keyword evidence="22" id="KW-1185">Reference proteome</keyword>
<dbReference type="CDD" id="cd10206">
    <property type="entry name" value="ASKHA_NBD_Arp8-like"/>
    <property type="match status" value="1"/>
</dbReference>
<keyword evidence="9" id="KW-0498">Mitosis</keyword>
<dbReference type="InterPro" id="IPR043129">
    <property type="entry name" value="ATPase_NBD"/>
</dbReference>
<dbReference type="GO" id="GO:0005524">
    <property type="term" value="F:ATP binding"/>
    <property type="evidence" value="ECO:0007669"/>
    <property type="project" value="UniProtKB-KW"/>
</dbReference>
<evidence type="ECO:0000256" key="13">
    <source>
        <dbReference type="ARBA" id="ARBA00023172"/>
    </source>
</evidence>
<evidence type="ECO:0000313" key="22">
    <source>
        <dbReference type="Proteomes" id="UP001108240"/>
    </source>
</evidence>
<dbReference type="AlphaFoldDB" id="A0A9J8BC26"/>
<evidence type="ECO:0000256" key="19">
    <source>
        <dbReference type="ARBA" id="ARBA00063843"/>
    </source>
</evidence>
<dbReference type="InterPro" id="IPR004000">
    <property type="entry name" value="Actin"/>
</dbReference>
<dbReference type="Pfam" id="PF00022">
    <property type="entry name" value="Actin"/>
    <property type="match status" value="2"/>
</dbReference>
<evidence type="ECO:0000256" key="15">
    <source>
        <dbReference type="ARBA" id="ARBA00023242"/>
    </source>
</evidence>
<evidence type="ECO:0000256" key="10">
    <source>
        <dbReference type="ARBA" id="ARBA00022840"/>
    </source>
</evidence>
<keyword evidence="7" id="KW-0547">Nucleotide-binding</keyword>
<keyword evidence="8" id="KW-0227">DNA damage</keyword>
<keyword evidence="16" id="KW-0131">Cell cycle</keyword>
<dbReference type="SUPFAM" id="SSF53067">
    <property type="entry name" value="Actin-like ATPase domain"/>
    <property type="match status" value="2"/>
</dbReference>
<accession>A0A9J8BC26</accession>
<dbReference type="GO" id="GO:0051301">
    <property type="term" value="P:cell division"/>
    <property type="evidence" value="ECO:0007669"/>
    <property type="project" value="UniProtKB-KW"/>
</dbReference>
<evidence type="ECO:0000256" key="11">
    <source>
        <dbReference type="ARBA" id="ARBA00023015"/>
    </source>
</evidence>
<evidence type="ECO:0000256" key="18">
    <source>
        <dbReference type="ARBA" id="ARBA00053143"/>
    </source>
</evidence>
<feature type="compositionally biased region" description="Polar residues" evidence="20">
    <location>
        <begin position="391"/>
        <end position="402"/>
    </location>
</feature>
<organism evidence="21 22">
    <name type="scientific">Cyprinus carpio carpio</name>
    <dbReference type="NCBI Taxonomy" id="630221"/>
    <lineage>
        <taxon>Eukaryota</taxon>
        <taxon>Metazoa</taxon>
        <taxon>Chordata</taxon>
        <taxon>Craniata</taxon>
        <taxon>Vertebrata</taxon>
        <taxon>Euteleostomi</taxon>
        <taxon>Actinopterygii</taxon>
        <taxon>Neopterygii</taxon>
        <taxon>Teleostei</taxon>
        <taxon>Ostariophysi</taxon>
        <taxon>Cypriniformes</taxon>
        <taxon>Cyprinidae</taxon>
        <taxon>Cyprininae</taxon>
        <taxon>Cyprinus</taxon>
    </lineage>
</organism>
<dbReference type="Gene3D" id="3.30.420.40">
    <property type="match status" value="2"/>
</dbReference>
<evidence type="ECO:0000256" key="9">
    <source>
        <dbReference type="ARBA" id="ARBA00022776"/>
    </source>
</evidence>
<reference evidence="21" key="1">
    <citation type="submission" date="2025-08" db="UniProtKB">
        <authorList>
            <consortium name="Ensembl"/>
        </authorList>
    </citation>
    <scope>IDENTIFICATION</scope>
</reference>
<keyword evidence="5" id="KW-0158">Chromosome</keyword>
<dbReference type="GeneTree" id="ENSGT00390000001763"/>
<dbReference type="PANTHER" id="PTHR11937">
    <property type="entry name" value="ACTIN"/>
    <property type="match status" value="1"/>
</dbReference>
<feature type="region of interest" description="Disordered" evidence="20">
    <location>
        <begin position="391"/>
        <end position="421"/>
    </location>
</feature>
<feature type="region of interest" description="Disordered" evidence="20">
    <location>
        <begin position="1"/>
        <end position="28"/>
    </location>
</feature>
<evidence type="ECO:0000256" key="2">
    <source>
        <dbReference type="ARBA" id="ARBA00004286"/>
    </source>
</evidence>
<proteinExistence type="inferred from homology"/>
<evidence type="ECO:0000313" key="21">
    <source>
        <dbReference type="Ensembl" id="ENSCCRP00000154632.1"/>
    </source>
</evidence>
<evidence type="ECO:0000256" key="12">
    <source>
        <dbReference type="ARBA" id="ARBA00023163"/>
    </source>
</evidence>
<dbReference type="FunFam" id="3.30.420.40:FF:000121">
    <property type="entry name" value="Actin-related protein 8"/>
    <property type="match status" value="1"/>
</dbReference>
<dbReference type="Ensembl" id="ENSCCRT00000113027.1">
    <property type="protein sequence ID" value="ENSCCRP00000154632.1"/>
    <property type="gene ID" value="ENSCCRG00000016095.2"/>
</dbReference>
<evidence type="ECO:0000256" key="5">
    <source>
        <dbReference type="ARBA" id="ARBA00022454"/>
    </source>
</evidence>
<comment type="subunit">
    <text evidence="19">Component of the chromatin remodeling INO80 complex; specifically part of a complex module associated with the DBINO domain of INO80. Exists as monomers and dimers, but the dimer is most probably the biologically relevant form required for stable interactions with histones that exploits the twofold symmetry of the nucleosome core.</text>
</comment>
<evidence type="ECO:0000256" key="7">
    <source>
        <dbReference type="ARBA" id="ARBA00022741"/>
    </source>
</evidence>
<evidence type="ECO:0000256" key="3">
    <source>
        <dbReference type="ARBA" id="ARBA00007720"/>
    </source>
</evidence>
<keyword evidence="11" id="KW-0805">Transcription regulation</keyword>
<dbReference type="FunFam" id="3.90.640.10:FF:000020">
    <property type="entry name" value="Actin-related protein 8"/>
    <property type="match status" value="1"/>
</dbReference>
<comment type="similarity">
    <text evidence="3">Belongs to the actin family. ARP8 subfamily.</text>
</comment>
<sequence>MTQTDRDAENGRDREKDREKEQRGVKRPIVPAAVPEPLQEQIQANFIVVIHPGSKTLRMGRATDTLPITVPHVIARRHTQPGQRRYEDQCLLREGLNATESNEQRQNGLKMVDQVIWSKKMSNGVRRTPVSAEQALYVNPADCYSIHWPICRGHLNIHSGPGGSLTAALADLETIWSHALQKLLEIPLKDLKYYRCILLIPDICNRQHVKEVVNMLLVKMGFSAVVVHQESVCVTFGSGLSSACVVDVGDQKTSVCCVEDGVSHRSSRLCLAYGGSDVTRCFFWLMQRAGFPYRECQLSNKLDCMLLQQLKESFCHLDQDISGLQDHEFRTRFPDSPVLLYQLRLGDEKLQAPMTLFYPAAFGIVGQKMTSLLHRSQGDAEDPHDEHFLLTTQSKQDQSSKATTDRKLFPKPAGFEGESNMCDPSEKGNLTQDLDLGHAQAECLVGGADAEETSSALLSRKTAMTQFEGRALGVDKAILHSIDSCASDETKRKMYSSVLLVGGGLLFHGAQEFLQHRILNKMPPSFRCLVENVDVITRPKDMDPRVIAWKGGAVLACLDTTQELWIHQREWQRFGVRMLRERAAFVW</sequence>
<comment type="subcellular location">
    <subcellularLocation>
        <location evidence="2">Chromosome</location>
    </subcellularLocation>
    <subcellularLocation>
        <location evidence="1">Nucleus</location>
    </subcellularLocation>
</comment>
<dbReference type="GO" id="GO:0005694">
    <property type="term" value="C:chromosome"/>
    <property type="evidence" value="ECO:0007669"/>
    <property type="project" value="UniProtKB-SubCell"/>
</dbReference>
<evidence type="ECO:0000256" key="4">
    <source>
        <dbReference type="ARBA" id="ARBA00021608"/>
    </source>
</evidence>
<dbReference type="GO" id="GO:0005634">
    <property type="term" value="C:nucleus"/>
    <property type="evidence" value="ECO:0007669"/>
    <property type="project" value="UniProtKB-SubCell"/>
</dbReference>
<keyword evidence="10" id="KW-0067">ATP-binding</keyword>
<dbReference type="GO" id="GO:0006310">
    <property type="term" value="P:DNA recombination"/>
    <property type="evidence" value="ECO:0007669"/>
    <property type="project" value="UniProtKB-KW"/>
</dbReference>
<evidence type="ECO:0000256" key="20">
    <source>
        <dbReference type="SAM" id="MobiDB-lite"/>
    </source>
</evidence>
<dbReference type="Proteomes" id="UP001108240">
    <property type="component" value="Unplaced"/>
</dbReference>
<evidence type="ECO:0000256" key="17">
    <source>
        <dbReference type="ARBA" id="ARBA00025560"/>
    </source>
</evidence>
<evidence type="ECO:0000256" key="14">
    <source>
        <dbReference type="ARBA" id="ARBA00023204"/>
    </source>
</evidence>
<keyword evidence="12" id="KW-0804">Transcription</keyword>
<keyword evidence="6" id="KW-0132">Cell division</keyword>
<evidence type="ECO:0000256" key="1">
    <source>
        <dbReference type="ARBA" id="ARBA00004123"/>
    </source>
</evidence>
<keyword evidence="13" id="KW-0233">DNA recombination</keyword>
<reference evidence="21" key="2">
    <citation type="submission" date="2025-09" db="UniProtKB">
        <authorList>
            <consortium name="Ensembl"/>
        </authorList>
    </citation>
    <scope>IDENTIFICATION</scope>
</reference>
<protein>
    <recommendedName>
        <fullName evidence="4">Actin-related protein 8</fullName>
    </recommendedName>
</protein>
<dbReference type="FunFam" id="3.30.420.40:FF:000100">
    <property type="entry name" value="Actin-related protein 8"/>
    <property type="match status" value="1"/>
</dbReference>
<name>A0A9J8BC26_CYPCA</name>
<evidence type="ECO:0000256" key="16">
    <source>
        <dbReference type="ARBA" id="ARBA00023306"/>
    </source>
</evidence>
<keyword evidence="15" id="KW-0539">Nucleus</keyword>
<keyword evidence="14" id="KW-0234">DNA repair</keyword>
<comment type="function">
    <text evidence="17">Plays an important role in the functional organization of mitotic chromosomes. Exhibits low basal ATPase activity, and unable to polymerize.</text>
</comment>
<comment type="function">
    <text evidence="18">Proposed core component of the chromatin remodeling INO80 complex which is involved in transcriptional regulation, DNA replication and probably DNA repair. Required for the recruitment of INO80 (and probably the INO80 complex) to sites of DNA damage Strongly prefer nucleosomes and H3-H4 tetramers over H2A-H2B dimers, suggesting it may act as a nucleosome recognition module within the complex.</text>
</comment>
<dbReference type="SMART" id="SM00268">
    <property type="entry name" value="ACTIN"/>
    <property type="match status" value="1"/>
</dbReference>
<evidence type="ECO:0000256" key="8">
    <source>
        <dbReference type="ARBA" id="ARBA00022763"/>
    </source>
</evidence>
<dbReference type="GO" id="GO:0006281">
    <property type="term" value="P:DNA repair"/>
    <property type="evidence" value="ECO:0007669"/>
    <property type="project" value="UniProtKB-KW"/>
</dbReference>
<dbReference type="Gene3D" id="3.90.640.10">
    <property type="entry name" value="Actin, Chain A, domain 4"/>
    <property type="match status" value="1"/>
</dbReference>